<proteinExistence type="predicted"/>
<protein>
    <submittedName>
        <fullName evidence="1">Uncharacterized protein</fullName>
    </submittedName>
</protein>
<comment type="caution">
    <text evidence="1">The sequence shown here is derived from an EMBL/GenBank/DDBJ whole genome shotgun (WGS) entry which is preliminary data.</text>
</comment>
<reference evidence="1 2" key="1">
    <citation type="journal article" date="2020" name="G3 (Bethesda)">
        <title>Improved Reference Genome for Cyclotella cryptica CCMP332, a Model for Cell Wall Morphogenesis, Salinity Adaptation, and Lipid Production in Diatoms (Bacillariophyta).</title>
        <authorList>
            <person name="Roberts W.R."/>
            <person name="Downey K.M."/>
            <person name="Ruck E.C."/>
            <person name="Traller J.C."/>
            <person name="Alverson A.J."/>
        </authorList>
    </citation>
    <scope>NUCLEOTIDE SEQUENCE [LARGE SCALE GENOMIC DNA]</scope>
    <source>
        <strain evidence="1 2">CCMP332</strain>
    </source>
</reference>
<evidence type="ECO:0000313" key="2">
    <source>
        <dbReference type="Proteomes" id="UP001516023"/>
    </source>
</evidence>
<gene>
    <name evidence="1" type="ORF">HJC23_009212</name>
</gene>
<dbReference type="EMBL" id="JABMIG020000306">
    <property type="protein sequence ID" value="KAL3781782.1"/>
    <property type="molecule type" value="Genomic_DNA"/>
</dbReference>
<organism evidence="1 2">
    <name type="scientific">Cyclotella cryptica</name>
    <dbReference type="NCBI Taxonomy" id="29204"/>
    <lineage>
        <taxon>Eukaryota</taxon>
        <taxon>Sar</taxon>
        <taxon>Stramenopiles</taxon>
        <taxon>Ochrophyta</taxon>
        <taxon>Bacillariophyta</taxon>
        <taxon>Coscinodiscophyceae</taxon>
        <taxon>Thalassiosirophycidae</taxon>
        <taxon>Stephanodiscales</taxon>
        <taxon>Stephanodiscaceae</taxon>
        <taxon>Cyclotella</taxon>
    </lineage>
</organism>
<evidence type="ECO:0000313" key="1">
    <source>
        <dbReference type="EMBL" id="KAL3781782.1"/>
    </source>
</evidence>
<dbReference type="AlphaFoldDB" id="A0ABD3P193"/>
<sequence>MTSSSAASLLEDNDDLFINGCFWQVKHHPPKPNDASSPAPTTNSFLAGYTSGKSSVSGKVGYHSASNIAGYVSLRHTEVVSLRMPPLENSLATGSILRQAWGVLEFCGCSRGEVFDVCEIVGGGQCEDGR</sequence>
<keyword evidence="2" id="KW-1185">Reference proteome</keyword>
<dbReference type="Proteomes" id="UP001516023">
    <property type="component" value="Unassembled WGS sequence"/>
</dbReference>
<name>A0ABD3P193_9STRA</name>
<accession>A0ABD3P193</accession>